<dbReference type="SUPFAM" id="SSF81296">
    <property type="entry name" value="E set domains"/>
    <property type="match status" value="1"/>
</dbReference>
<organism evidence="6 7">
    <name type="scientific">Microbulbifer elongatus</name>
    <dbReference type="NCBI Taxonomy" id="86173"/>
    <lineage>
        <taxon>Bacteria</taxon>
        <taxon>Pseudomonadati</taxon>
        <taxon>Pseudomonadota</taxon>
        <taxon>Gammaproteobacteria</taxon>
        <taxon>Cellvibrionales</taxon>
        <taxon>Microbulbiferaceae</taxon>
        <taxon>Microbulbifer</taxon>
    </lineage>
</organism>
<dbReference type="SUPFAM" id="SSF51011">
    <property type="entry name" value="Glycosyl hydrolase domain"/>
    <property type="match status" value="1"/>
</dbReference>
<dbReference type="GO" id="GO:0016787">
    <property type="term" value="F:hydrolase activity"/>
    <property type="evidence" value="ECO:0007669"/>
    <property type="project" value="UniProtKB-KW"/>
</dbReference>
<evidence type="ECO:0000256" key="4">
    <source>
        <dbReference type="SAM" id="SignalP"/>
    </source>
</evidence>
<feature type="domain" description="Glycosyl hydrolase family 13 catalytic" evidence="5">
    <location>
        <begin position="139"/>
        <end position="540"/>
    </location>
</feature>
<dbReference type="InterPro" id="IPR013780">
    <property type="entry name" value="Glyco_hydro_b"/>
</dbReference>
<evidence type="ECO:0000256" key="3">
    <source>
        <dbReference type="SAM" id="MobiDB-lite"/>
    </source>
</evidence>
<gene>
    <name evidence="6" type="ORF">HXX02_07335</name>
</gene>
<feature type="signal peptide" evidence="4">
    <location>
        <begin position="1"/>
        <end position="28"/>
    </location>
</feature>
<comment type="caution">
    <text evidence="6">The sequence shown here is derived from an EMBL/GenBank/DDBJ whole genome shotgun (WGS) entry which is preliminary data.</text>
</comment>
<dbReference type="Gene3D" id="3.20.20.80">
    <property type="entry name" value="Glycosidases"/>
    <property type="match status" value="1"/>
</dbReference>
<dbReference type="Proteomes" id="UP001205566">
    <property type="component" value="Unassembled WGS sequence"/>
</dbReference>
<sequence>MDTPRRPRARLSAPLFSALMALTMGANAADQPAVERVEPPFWWTQMAEPNLQLMLYGDAIADAAVTIDYPGVTLSGTEREQNPNYLFINLTISDDARPGTLPIELHNGDNPITVEYTLKQRRVGSAERQGFDSSDTIYLITPDRFANGDPANDRAPDMLEGPDRSAPGGRHGGDIAGMQAHLDYIADMGFTQIWPNPLVENNQPAYSYHGYSATDLYRIDPRYGSNEDFRGFVAAAKQKGIGVIQDMVPNHIGDGHWWLEDLPGDDWLNGTGIEKGEFAYTNHARTVHMDPYASHKDHQLFTDGWFVDSMPDPNQRNPRVANYLIQNAIWWVEYADLSGIRVDTYAYSDADFLTRWSERLMREYPNFNIVGEEWTRQAALVAYWQAGNHNRNGYVSHVPSMMDFPLLYGLREGLEKSETWSTGLISLYESLANDVLYPDPNNLVILAGNHDMSRIYSQLDEDLGKYRMAMAYIATMRGIPQLYYGDEILAKSPKHRDDGIVRSDFPGGWADDKVNAFTGKNLSAEQKQAQQFVRTLFNWRKDKDIIHSGKLKHFAPVDGLYVYFRYDDNDTVMVVINKSDTARELPLAHLAEMLETKSKATDITSGNSTLLGEMVIPAGDVAVLEVH</sequence>
<evidence type="ECO:0000313" key="6">
    <source>
        <dbReference type="EMBL" id="MCQ3829254.1"/>
    </source>
</evidence>
<keyword evidence="7" id="KW-1185">Reference proteome</keyword>
<dbReference type="InterPro" id="IPR017853">
    <property type="entry name" value="GH"/>
</dbReference>
<dbReference type="EMBL" id="JACASI010000020">
    <property type="protein sequence ID" value="MCQ3829254.1"/>
    <property type="molecule type" value="Genomic_DNA"/>
</dbReference>
<evidence type="ECO:0000313" key="7">
    <source>
        <dbReference type="Proteomes" id="UP001205566"/>
    </source>
</evidence>
<keyword evidence="4" id="KW-0732">Signal</keyword>
<feature type="region of interest" description="Disordered" evidence="3">
    <location>
        <begin position="142"/>
        <end position="172"/>
    </location>
</feature>
<evidence type="ECO:0000259" key="5">
    <source>
        <dbReference type="SMART" id="SM00642"/>
    </source>
</evidence>
<feature type="chain" id="PRO_5045720540" evidence="4">
    <location>
        <begin position="29"/>
        <end position="627"/>
    </location>
</feature>
<dbReference type="Pfam" id="PF09087">
    <property type="entry name" value="Cyc-maltodext_N"/>
    <property type="match status" value="1"/>
</dbReference>
<dbReference type="PANTHER" id="PTHR10357:SF210">
    <property type="entry name" value="MALTODEXTRIN GLUCOSIDASE"/>
    <property type="match status" value="1"/>
</dbReference>
<dbReference type="InterPro" id="IPR015171">
    <property type="entry name" value="Cyc-maltodext_N"/>
</dbReference>
<name>A0ABT1NZE1_9GAMM</name>
<dbReference type="InterPro" id="IPR013783">
    <property type="entry name" value="Ig-like_fold"/>
</dbReference>
<keyword evidence="2" id="KW-0326">Glycosidase</keyword>
<reference evidence="6" key="1">
    <citation type="thesis" date="2020" institute="Technische Universitat Dresden" country="Dresden, Germany">
        <title>The Agarolytic System of Microbulbifer elongatus PORT2, Isolated from Batu Karas, Pangandaran West Java Indonesia.</title>
        <authorList>
            <person name="Anggraeni S.R."/>
        </authorList>
    </citation>
    <scope>NUCLEOTIDE SEQUENCE</scope>
    <source>
        <strain evidence="6">PORT2</strain>
    </source>
</reference>
<dbReference type="SUPFAM" id="SSF51445">
    <property type="entry name" value="(Trans)glycosidases"/>
    <property type="match status" value="1"/>
</dbReference>
<evidence type="ECO:0000256" key="1">
    <source>
        <dbReference type="ARBA" id="ARBA00022801"/>
    </source>
</evidence>
<dbReference type="Pfam" id="PF00128">
    <property type="entry name" value="Alpha-amylase"/>
    <property type="match status" value="1"/>
</dbReference>
<proteinExistence type="predicted"/>
<keyword evidence="1 6" id="KW-0378">Hydrolase</keyword>
<dbReference type="PANTHER" id="PTHR10357">
    <property type="entry name" value="ALPHA-AMYLASE FAMILY MEMBER"/>
    <property type="match status" value="1"/>
</dbReference>
<dbReference type="Gene3D" id="2.60.40.10">
    <property type="entry name" value="Immunoglobulins"/>
    <property type="match status" value="1"/>
</dbReference>
<accession>A0ABT1NZE1</accession>
<feature type="compositionally biased region" description="Basic and acidic residues" evidence="3">
    <location>
        <begin position="151"/>
        <end position="163"/>
    </location>
</feature>
<protein>
    <submittedName>
        <fullName evidence="6">Glycoside hydrolase family 13 protein</fullName>
    </submittedName>
</protein>
<evidence type="ECO:0000256" key="2">
    <source>
        <dbReference type="ARBA" id="ARBA00023295"/>
    </source>
</evidence>
<dbReference type="SMART" id="SM00642">
    <property type="entry name" value="Aamy"/>
    <property type="match status" value="1"/>
</dbReference>
<dbReference type="InterPro" id="IPR014756">
    <property type="entry name" value="Ig_E-set"/>
</dbReference>
<dbReference type="CDD" id="cd11340">
    <property type="entry name" value="AmyAc_bac_CMD_like_3"/>
    <property type="match status" value="1"/>
</dbReference>
<dbReference type="InterPro" id="IPR006047">
    <property type="entry name" value="GH13_cat_dom"/>
</dbReference>
<dbReference type="Gene3D" id="2.60.40.1180">
    <property type="entry name" value="Golgi alpha-mannosidase II"/>
    <property type="match status" value="1"/>
</dbReference>